<protein>
    <submittedName>
        <fullName evidence="2">Uncharacterized protein</fullName>
    </submittedName>
</protein>
<keyword evidence="1" id="KW-0472">Membrane</keyword>
<accession>A0A4R4E824</accession>
<evidence type="ECO:0000313" key="3">
    <source>
        <dbReference type="Proteomes" id="UP000295418"/>
    </source>
</evidence>
<feature type="transmembrane region" description="Helical" evidence="1">
    <location>
        <begin position="6"/>
        <end position="25"/>
    </location>
</feature>
<feature type="transmembrane region" description="Helical" evidence="1">
    <location>
        <begin position="67"/>
        <end position="86"/>
    </location>
</feature>
<dbReference type="RefSeq" id="WP_132419799.1">
    <property type="nucleotide sequence ID" value="NZ_SKFG01000027.1"/>
</dbReference>
<sequence>MSQDMSYWFWIIAAFVVTLVVAVMVMKKTKKFGLSFGLSTIVNLLITGGGTASLLLGETDDTTNFKLVVYAIAFFNLVIIAGFVLFSMRGKGNGPVPHKEYED</sequence>
<reference evidence="2 3" key="1">
    <citation type="submission" date="2019-03" db="EMBL/GenBank/DDBJ databases">
        <authorList>
            <person name="Kim M.K.M."/>
        </authorList>
    </citation>
    <scope>NUCLEOTIDE SEQUENCE [LARGE SCALE GENOMIC DNA]</scope>
    <source>
        <strain evidence="2 3">18JY21-1</strain>
    </source>
</reference>
<comment type="caution">
    <text evidence="2">The sequence shown here is derived from an EMBL/GenBank/DDBJ whole genome shotgun (WGS) entry which is preliminary data.</text>
</comment>
<evidence type="ECO:0000313" key="2">
    <source>
        <dbReference type="EMBL" id="TCZ74231.1"/>
    </source>
</evidence>
<keyword evidence="1" id="KW-1133">Transmembrane helix</keyword>
<organism evidence="2 3">
    <name type="scientific">Paenibacillus albiflavus</name>
    <dbReference type="NCBI Taxonomy" id="2545760"/>
    <lineage>
        <taxon>Bacteria</taxon>
        <taxon>Bacillati</taxon>
        <taxon>Bacillota</taxon>
        <taxon>Bacilli</taxon>
        <taxon>Bacillales</taxon>
        <taxon>Paenibacillaceae</taxon>
        <taxon>Paenibacillus</taxon>
    </lineage>
</organism>
<gene>
    <name evidence="2" type="ORF">E0485_19790</name>
</gene>
<evidence type="ECO:0000256" key="1">
    <source>
        <dbReference type="SAM" id="Phobius"/>
    </source>
</evidence>
<proteinExistence type="predicted"/>
<name>A0A4R4E824_9BACL</name>
<feature type="transmembrane region" description="Helical" evidence="1">
    <location>
        <begin position="32"/>
        <end position="55"/>
    </location>
</feature>
<keyword evidence="1" id="KW-0812">Transmembrane</keyword>
<keyword evidence="3" id="KW-1185">Reference proteome</keyword>
<dbReference type="AlphaFoldDB" id="A0A4R4E824"/>
<dbReference type="Proteomes" id="UP000295418">
    <property type="component" value="Unassembled WGS sequence"/>
</dbReference>
<dbReference type="EMBL" id="SKFG01000027">
    <property type="protein sequence ID" value="TCZ74231.1"/>
    <property type="molecule type" value="Genomic_DNA"/>
</dbReference>